<dbReference type="Proteomes" id="UP001055172">
    <property type="component" value="Unassembled WGS sequence"/>
</dbReference>
<organism evidence="1 2">
    <name type="scientific">Colletotrichum liriopes</name>
    <dbReference type="NCBI Taxonomy" id="708192"/>
    <lineage>
        <taxon>Eukaryota</taxon>
        <taxon>Fungi</taxon>
        <taxon>Dikarya</taxon>
        <taxon>Ascomycota</taxon>
        <taxon>Pezizomycotina</taxon>
        <taxon>Sordariomycetes</taxon>
        <taxon>Hypocreomycetidae</taxon>
        <taxon>Glomerellales</taxon>
        <taxon>Glomerellaceae</taxon>
        <taxon>Colletotrichum</taxon>
        <taxon>Colletotrichum spaethianum species complex</taxon>
    </lineage>
</organism>
<proteinExistence type="predicted"/>
<comment type="caution">
    <text evidence="1">The sequence shown here is derived from an EMBL/GenBank/DDBJ whole genome shotgun (WGS) entry which is preliminary data.</text>
</comment>
<keyword evidence="2" id="KW-1185">Reference proteome</keyword>
<sequence>MEFGDDFARVVHGRFRRLVRHYARKWILVNRVVLKGPAPGQYHFNESVTSTCFGSVDIIEGWLRLELRKLNPWEKEMLAPFFPVVS</sequence>
<evidence type="ECO:0000313" key="1">
    <source>
        <dbReference type="EMBL" id="GJC86310.1"/>
    </source>
</evidence>
<dbReference type="AlphaFoldDB" id="A0AA37GT57"/>
<protein>
    <submittedName>
        <fullName evidence="1">Uncharacterized protein</fullName>
    </submittedName>
</protein>
<dbReference type="EMBL" id="BPPX01000021">
    <property type="protein sequence ID" value="GJC86310.1"/>
    <property type="molecule type" value="Genomic_DNA"/>
</dbReference>
<accession>A0AA37GT57</accession>
<name>A0AA37GT57_9PEZI</name>
<evidence type="ECO:0000313" key="2">
    <source>
        <dbReference type="Proteomes" id="UP001055172"/>
    </source>
</evidence>
<reference evidence="1 2" key="1">
    <citation type="submission" date="2021-07" db="EMBL/GenBank/DDBJ databases">
        <title>Genome data of Colletotrichum spaethianum.</title>
        <authorList>
            <person name="Utami Y.D."/>
            <person name="Hiruma K."/>
        </authorList>
    </citation>
    <scope>NUCLEOTIDE SEQUENCE [LARGE SCALE GENOMIC DNA]</scope>
    <source>
        <strain evidence="1 2">MAFF 242679</strain>
    </source>
</reference>
<gene>
    <name evidence="1" type="ORF">ColLi_09148</name>
</gene>